<dbReference type="Pfam" id="PF00176">
    <property type="entry name" value="SNF2-rel_dom"/>
    <property type="match status" value="1"/>
</dbReference>
<evidence type="ECO:0000256" key="8">
    <source>
        <dbReference type="ARBA" id="ARBA00023242"/>
    </source>
</evidence>
<dbReference type="SUPFAM" id="SSF57903">
    <property type="entry name" value="FYVE/PHD zinc finger"/>
    <property type="match status" value="1"/>
</dbReference>
<dbReference type="InterPro" id="IPR001650">
    <property type="entry name" value="Helicase_C-like"/>
</dbReference>
<dbReference type="SMART" id="SM00249">
    <property type="entry name" value="PHD"/>
    <property type="match status" value="2"/>
</dbReference>
<dbReference type="GO" id="GO:0005524">
    <property type="term" value="F:ATP binding"/>
    <property type="evidence" value="ECO:0007669"/>
    <property type="project" value="UniProtKB-KW"/>
</dbReference>
<evidence type="ECO:0000313" key="11">
    <source>
        <dbReference type="EMBL" id="KTW29457.1"/>
    </source>
</evidence>
<dbReference type="SUPFAM" id="SSF54160">
    <property type="entry name" value="Chromo domain-like"/>
    <property type="match status" value="2"/>
</dbReference>
<reference evidence="12" key="1">
    <citation type="journal article" date="2016" name="Nat. Commun.">
        <title>Genome analysis of three Pneumocystis species reveals adaptation mechanisms to life exclusively in mammalian hosts.</title>
        <authorList>
            <person name="Ma L."/>
            <person name="Chen Z."/>
            <person name="Huang D.W."/>
            <person name="Kutty G."/>
            <person name="Ishihara M."/>
            <person name="Wang H."/>
            <person name="Abouelleil A."/>
            <person name="Bishop L."/>
            <person name="Davey E."/>
            <person name="Deng R."/>
            <person name="Deng X."/>
            <person name="Fan L."/>
            <person name="Fantoni G."/>
            <person name="Fitzgerald M."/>
            <person name="Gogineni E."/>
            <person name="Goldberg J.M."/>
            <person name="Handley G."/>
            <person name="Hu X."/>
            <person name="Huber C."/>
            <person name="Jiao X."/>
            <person name="Jones K."/>
            <person name="Levin J.Z."/>
            <person name="Liu Y."/>
            <person name="Macdonald P."/>
            <person name="Melnikov A."/>
            <person name="Raley C."/>
            <person name="Sassi M."/>
            <person name="Sherman B.T."/>
            <person name="Song X."/>
            <person name="Sykes S."/>
            <person name="Tran B."/>
            <person name="Walsh L."/>
            <person name="Xia Y."/>
            <person name="Yang J."/>
            <person name="Young S."/>
            <person name="Zeng Q."/>
            <person name="Zheng X."/>
            <person name="Stephens R."/>
            <person name="Nusbaum C."/>
            <person name="Birren B.W."/>
            <person name="Azadi P."/>
            <person name="Lempicki R.A."/>
            <person name="Cuomo C.A."/>
            <person name="Kovacs J.A."/>
        </authorList>
    </citation>
    <scope>NUCLEOTIDE SEQUENCE [LARGE SCALE GENOMIC DNA]</scope>
    <source>
        <strain evidence="12">RU7</strain>
    </source>
</reference>
<dbReference type="SMART" id="SM00487">
    <property type="entry name" value="DEXDc"/>
    <property type="match status" value="1"/>
</dbReference>
<dbReference type="InterPro" id="IPR041684">
    <property type="entry name" value="Znf-PHD-like"/>
</dbReference>
<keyword evidence="12" id="KW-1185">Reference proteome</keyword>
<evidence type="ECO:0000256" key="2">
    <source>
        <dbReference type="ARBA" id="ARBA00022723"/>
    </source>
</evidence>
<dbReference type="VEuPathDB" id="FungiDB:T551_02073"/>
<dbReference type="GO" id="GO:0140658">
    <property type="term" value="F:ATP-dependent chromatin remodeler activity"/>
    <property type="evidence" value="ECO:0007669"/>
    <property type="project" value="TreeGrafter"/>
</dbReference>
<proteinExistence type="predicted"/>
<evidence type="ECO:0000256" key="7">
    <source>
        <dbReference type="ARBA" id="ARBA00022840"/>
    </source>
</evidence>
<dbReference type="InterPro" id="IPR011011">
    <property type="entry name" value="Znf_FYVE_PHD"/>
</dbReference>
<evidence type="ECO:0000313" key="12">
    <source>
        <dbReference type="Proteomes" id="UP000053447"/>
    </source>
</evidence>
<dbReference type="eggNOG" id="KOG0383">
    <property type="taxonomic scope" value="Eukaryota"/>
</dbReference>
<keyword evidence="7" id="KW-0067">ATP-binding</keyword>
<dbReference type="Pfam" id="PF23615">
    <property type="entry name" value="Chromo_MIT1"/>
    <property type="match status" value="1"/>
</dbReference>
<dbReference type="GO" id="GO:0003677">
    <property type="term" value="F:DNA binding"/>
    <property type="evidence" value="ECO:0007669"/>
    <property type="project" value="TreeGrafter"/>
</dbReference>
<dbReference type="STRING" id="1408657.A0A0W4ZM71"/>
<keyword evidence="8" id="KW-0539">Nucleus</keyword>
<dbReference type="InterPro" id="IPR027417">
    <property type="entry name" value="P-loop_NTPase"/>
</dbReference>
<evidence type="ECO:0000259" key="10">
    <source>
        <dbReference type="PROSITE" id="PS51194"/>
    </source>
</evidence>
<dbReference type="OrthoDB" id="5857104at2759"/>
<dbReference type="GO" id="GO:0000785">
    <property type="term" value="C:chromatin"/>
    <property type="evidence" value="ECO:0007669"/>
    <property type="project" value="TreeGrafter"/>
</dbReference>
<keyword evidence="2" id="KW-0479">Metal-binding</keyword>
<dbReference type="InterPro" id="IPR000330">
    <property type="entry name" value="SNF2_N"/>
</dbReference>
<dbReference type="SUPFAM" id="SSF52540">
    <property type="entry name" value="P-loop containing nucleoside triphosphate hydrolases"/>
    <property type="match status" value="2"/>
</dbReference>
<dbReference type="GO" id="GO:0005634">
    <property type="term" value="C:nucleus"/>
    <property type="evidence" value="ECO:0007669"/>
    <property type="project" value="UniProtKB-SubCell"/>
</dbReference>
<dbReference type="Gene3D" id="3.40.50.10810">
    <property type="entry name" value="Tandem AAA-ATPase domain"/>
    <property type="match status" value="1"/>
</dbReference>
<gene>
    <name evidence="11" type="ORF">T551_02073</name>
</gene>
<keyword evidence="5" id="KW-0378">Hydrolase</keyword>
<dbReference type="PROSITE" id="PS51194">
    <property type="entry name" value="HELICASE_CTER"/>
    <property type="match status" value="1"/>
</dbReference>
<dbReference type="InterPro" id="IPR014001">
    <property type="entry name" value="Helicase_ATP-bd"/>
</dbReference>
<dbReference type="Gene3D" id="3.40.50.300">
    <property type="entry name" value="P-loop containing nucleotide triphosphate hydrolases"/>
    <property type="match status" value="1"/>
</dbReference>
<dbReference type="InterPro" id="IPR049730">
    <property type="entry name" value="SNF2/RAD54-like_C"/>
</dbReference>
<evidence type="ECO:0000256" key="3">
    <source>
        <dbReference type="ARBA" id="ARBA00022741"/>
    </source>
</evidence>
<dbReference type="InterPro" id="IPR016197">
    <property type="entry name" value="Chromo-like_dom_sf"/>
</dbReference>
<comment type="subcellular location">
    <subcellularLocation>
        <location evidence="1">Nucleus</location>
    </subcellularLocation>
</comment>
<dbReference type="InterPro" id="IPR013083">
    <property type="entry name" value="Znf_RING/FYVE/PHD"/>
</dbReference>
<name>A0A0W4ZM71_PNEJ7</name>
<dbReference type="Pfam" id="PF00271">
    <property type="entry name" value="Helicase_C"/>
    <property type="match status" value="1"/>
</dbReference>
<dbReference type="CDD" id="cd17919">
    <property type="entry name" value="DEXHc_Snf"/>
    <property type="match status" value="1"/>
</dbReference>
<dbReference type="InterPro" id="IPR038718">
    <property type="entry name" value="SNF2-like_sf"/>
</dbReference>
<dbReference type="Gene3D" id="2.40.50.40">
    <property type="match status" value="1"/>
</dbReference>
<evidence type="ECO:0000256" key="6">
    <source>
        <dbReference type="ARBA" id="ARBA00022833"/>
    </source>
</evidence>
<dbReference type="GO" id="GO:0008270">
    <property type="term" value="F:zinc ion binding"/>
    <property type="evidence" value="ECO:0007669"/>
    <property type="project" value="UniProtKB-KW"/>
</dbReference>
<dbReference type="PANTHER" id="PTHR45623">
    <property type="entry name" value="CHROMODOMAIN-HELICASE-DNA-BINDING PROTEIN 3-RELATED-RELATED"/>
    <property type="match status" value="1"/>
</dbReference>
<dbReference type="GO" id="GO:0003682">
    <property type="term" value="F:chromatin binding"/>
    <property type="evidence" value="ECO:0007669"/>
    <property type="project" value="TreeGrafter"/>
</dbReference>
<dbReference type="PANTHER" id="PTHR45623:SF17">
    <property type="entry name" value="CHROMODOMAIN-HELICASE-DNA-BINDING PROTEIN 3-RELATED"/>
    <property type="match status" value="1"/>
</dbReference>
<organism evidence="11 12">
    <name type="scientific">Pneumocystis jirovecii (strain RU7)</name>
    <name type="common">Human pneumocystis pneumonia agent</name>
    <dbReference type="NCBI Taxonomy" id="1408657"/>
    <lineage>
        <taxon>Eukaryota</taxon>
        <taxon>Fungi</taxon>
        <taxon>Dikarya</taxon>
        <taxon>Ascomycota</taxon>
        <taxon>Taphrinomycotina</taxon>
        <taxon>Pneumocystomycetes</taxon>
        <taxon>Pneumocystaceae</taxon>
        <taxon>Pneumocystis</taxon>
    </lineage>
</organism>
<dbReference type="Gene3D" id="3.30.40.10">
    <property type="entry name" value="Zinc/RING finger domain, C3HC4 (zinc finger)"/>
    <property type="match status" value="1"/>
</dbReference>
<evidence type="ECO:0000256" key="5">
    <source>
        <dbReference type="ARBA" id="ARBA00022801"/>
    </source>
</evidence>
<evidence type="ECO:0000259" key="9">
    <source>
        <dbReference type="PROSITE" id="PS51192"/>
    </source>
</evidence>
<dbReference type="SMART" id="SM00490">
    <property type="entry name" value="HELICc"/>
    <property type="match status" value="1"/>
</dbReference>
<dbReference type="GeneID" id="28940591"/>
<accession>A0A0W4ZM71</accession>
<comment type="caution">
    <text evidence="11">The sequence shown here is derived from an EMBL/GenBank/DDBJ whole genome shotgun (WGS) entry which is preliminary data.</text>
</comment>
<dbReference type="InterPro" id="IPR001965">
    <property type="entry name" value="Znf_PHD"/>
</dbReference>
<evidence type="ECO:0000256" key="4">
    <source>
        <dbReference type="ARBA" id="ARBA00022771"/>
    </source>
</evidence>
<dbReference type="Pfam" id="PF15446">
    <property type="entry name" value="zf-PHD-like"/>
    <property type="match status" value="1"/>
</dbReference>
<dbReference type="RefSeq" id="XP_018229288.1">
    <property type="nucleotide sequence ID" value="XM_018374336.1"/>
</dbReference>
<feature type="domain" description="Helicase C-terminal" evidence="10">
    <location>
        <begin position="1041"/>
        <end position="1197"/>
    </location>
</feature>
<protein>
    <submittedName>
        <fullName evidence="11">Uncharacterized protein</fullName>
    </submittedName>
</protein>
<dbReference type="GO" id="GO:0010468">
    <property type="term" value="P:regulation of gene expression"/>
    <property type="evidence" value="ECO:0007669"/>
    <property type="project" value="UniProtKB-ARBA"/>
</dbReference>
<dbReference type="Proteomes" id="UP000053447">
    <property type="component" value="Unassembled WGS sequence"/>
</dbReference>
<dbReference type="EMBL" id="LFWA01000009">
    <property type="protein sequence ID" value="KTW29457.1"/>
    <property type="molecule type" value="Genomic_DNA"/>
</dbReference>
<keyword evidence="4" id="KW-0863">Zinc-finger</keyword>
<evidence type="ECO:0000256" key="1">
    <source>
        <dbReference type="ARBA" id="ARBA00004123"/>
    </source>
</evidence>
<dbReference type="CDD" id="cd18793">
    <property type="entry name" value="SF2_C_SNF"/>
    <property type="match status" value="1"/>
</dbReference>
<dbReference type="GO" id="GO:0042393">
    <property type="term" value="F:histone binding"/>
    <property type="evidence" value="ECO:0007669"/>
    <property type="project" value="TreeGrafter"/>
</dbReference>
<dbReference type="GO" id="GO:0032991">
    <property type="term" value="C:protein-containing complex"/>
    <property type="evidence" value="ECO:0007669"/>
    <property type="project" value="UniProtKB-ARBA"/>
</dbReference>
<dbReference type="PROSITE" id="PS51192">
    <property type="entry name" value="HELICASE_ATP_BIND_1"/>
    <property type="match status" value="1"/>
</dbReference>
<keyword evidence="6" id="KW-0862">Zinc</keyword>
<dbReference type="InterPro" id="IPR056616">
    <property type="entry name" value="Chromo_MIT1"/>
</dbReference>
<dbReference type="GO" id="GO:0016887">
    <property type="term" value="F:ATP hydrolysis activity"/>
    <property type="evidence" value="ECO:0007669"/>
    <property type="project" value="TreeGrafter"/>
</dbReference>
<feature type="domain" description="Helicase ATP-binding" evidence="9">
    <location>
        <begin position="727"/>
        <end position="903"/>
    </location>
</feature>
<sequence>MKTKLMKLMKNDVSFDKKESFSQVLSETEHNFKNNQLTLLNNYNSFYKNKDKLFYILKDDFSEKSSEYLVNEKKISNIQNSTHYFFDQCYSKNQSYQNLFETSDFFVIISKAIPKEGIYYDPTEHAVKHIITEISTNSKKWKEYIVLFNGGYKAKANSEQIIKYHQGNIALQNYIKKTNLLDKDCIDKEISEESYYSSDDILTIGKKCSSKPYESELPIISLKKVLSSDLSTNIKDEEDEDDEDDIFLSSRWKNIGLGEVLFSKAKINLSYNFETLEKKVPKEYRKLDNKFQIRRSNRNKYHVISYKENIYESSDDNISSELYKNKSSEMLLKTLKKDKKGLGIAFFPVLKDFMDFHKPYCEKCGGSKDLVPCQSCSITYHQDCMGSRTNKIVVLTLVTDREYVFQCYYCTELKKSLKLRNRCYICGKVGENCLKLINISQKGFAYDNVSELKKIEKDTELILNNSKELLWRCDRCYRACHFYHLPERFYKNKESKIFHINNYVQDWTCNECIKYPYYIDKILGWRISSASESIDISINEKNLDYTEWYREYLVKFKTQSYLRVAWVSGLWLSGISKIKSYFDLQENISIQAIEDVVPEDYCTVDIIFDVIYNNGQSRIQRIFKSKEEEIEAINTVDRALCKWKGLEYNDVTWEKAPQHNSSRWNAFKNAYIEFVESQYIHSLNRNIRLSRVMKSVPFSDLEIKNQPKYIQGGKLMEYQKEGLNWLYYMCQKGKSVILADEMGLGKTIQIISLCSVLFHKWERWPFLIVAPNSTISNWKREFSKWNSYLHVVAYHGEKIQRDIIASIYNNIRQYQLFHPQFSKDLKCHVVLTSYHTIITDSILSNFDWECLIVDEGQRLKNERSLLFKKLINYKSQNRIILTGTPLQNNVKELFNLLQFLEPEKFDATKLSLEYLNMTSEKVSQMHDILRPLLLRRTKLDVLKSLPQKLEIILPVTMSSLQKNLYKLILSKNAKLLMSIMSKSTTERPLTNYNNTALSNILLQLRKVLSHPYVYNPNVEEKTSDEHLEYERMVKASAKLKFLSKLFPNLKKRGRRVLIFCQFTLTLDILEDWLNYMGYKLERIDGKTPTYDRQRRIDKFNAKDSDLFCFLLSTRAGGVGINLATADTIIIYDVDFNPHQDIQAISRSYRIGQTKNVLVFILITRNTAEEKILEEARRKMVLDHLIIESMDEKSETAIDYQSILSFGAKSLFEDQNDDQEIHYNDNEIENLLIQSENDLLKEINRNSVDSFSFAKVWESSINKLDENFKNANELKNADIDFWDKIVNENNNLENAFEDPNIEIGMRGRKRKKIDYSLDISSNIKPRRSKKKAKTSASSSSDTEFYKNIENHSHKDKNNNFISKYQRIVSNKIYEDNSCLRTINSQSKINMPKEINPSIHHNSKTHKNINTLKKVKQKKENSKTTNSNIIVDVPKNIAKKML</sequence>
<keyword evidence="3" id="KW-0547">Nucleotide-binding</keyword>